<dbReference type="GO" id="GO:0005770">
    <property type="term" value="C:late endosome"/>
    <property type="evidence" value="ECO:0007669"/>
    <property type="project" value="TreeGrafter"/>
</dbReference>
<protein>
    <recommendedName>
        <fullName evidence="4">Phosphatase 2A Regulatory Subunit A helical domain-containing protein</fullName>
    </recommendedName>
</protein>
<dbReference type="PROSITE" id="PS50082">
    <property type="entry name" value="WD_REPEATS_2"/>
    <property type="match status" value="1"/>
</dbReference>
<dbReference type="GO" id="GO:0034272">
    <property type="term" value="C:phosphatidylinositol 3-kinase complex, class III, type II"/>
    <property type="evidence" value="ECO:0007669"/>
    <property type="project" value="TreeGrafter"/>
</dbReference>
<dbReference type="InterPro" id="IPR001680">
    <property type="entry name" value="WD40_rpt"/>
</dbReference>
<proteinExistence type="predicted"/>
<evidence type="ECO:0000256" key="2">
    <source>
        <dbReference type="PROSITE-ProRule" id="PRU00221"/>
    </source>
</evidence>
<keyword evidence="1" id="KW-0677">Repeat</keyword>
<evidence type="ECO:0000313" key="5">
    <source>
        <dbReference type="EnsemblMetazoa" id="Aqu2.1.08294_001"/>
    </source>
</evidence>
<dbReference type="PANTHER" id="PTHR17583:SF0">
    <property type="entry name" value="PHOSPHOINOSITIDE 3-KINASE REGULATORY SUBUNIT 4"/>
    <property type="match status" value="1"/>
</dbReference>
<dbReference type="InterPro" id="IPR045162">
    <property type="entry name" value="Vps15-like"/>
</dbReference>
<dbReference type="STRING" id="400682.A0A1X7T1I8"/>
<dbReference type="AlphaFoldDB" id="A0A1X7T1I8"/>
<dbReference type="GO" id="GO:0016236">
    <property type="term" value="P:macroautophagy"/>
    <property type="evidence" value="ECO:0007669"/>
    <property type="project" value="InterPro"/>
</dbReference>
<sequence length="245" mass="26822">RKVSMLIVCYVPNQSVILNGIITTEFVPQCRFFLALVMRVYGDPEEAVICEAISSMTVLCINGLFNLRFLISSLQQIVPFIAHPVRNDNNNKIARYGSVGFIMAAASQLDDIDALCYIAPVVQPFLKYSNILELDNKLVLLNAISDPIPCSVLDCVMKQQDLDSLFECSQVIEGVEVLRELKTASRGGGGGAGGSTGGDDSTKSHVMSHVDCITSLAVIPYKSPQNLTQQFIMSASRDDIIKLWK</sequence>
<dbReference type="OrthoDB" id="242910at2759"/>
<feature type="domain" description="Phosphatase 2A Regulatory Subunit A helical" evidence="4">
    <location>
        <begin position="31"/>
        <end position="157"/>
    </location>
</feature>
<dbReference type="Pfam" id="PF22956">
    <property type="entry name" value="VPS15-like_hel"/>
    <property type="match status" value="1"/>
</dbReference>
<evidence type="ECO:0000259" key="4">
    <source>
        <dbReference type="Pfam" id="PF22956"/>
    </source>
</evidence>
<feature type="region of interest" description="Disordered" evidence="3">
    <location>
        <begin position="184"/>
        <end position="203"/>
    </location>
</feature>
<feature type="repeat" description="WD" evidence="2">
    <location>
        <begin position="230"/>
        <end position="245"/>
    </location>
</feature>
<dbReference type="eggNOG" id="KOG1240">
    <property type="taxonomic scope" value="Eukaryota"/>
</dbReference>
<dbReference type="GO" id="GO:0006623">
    <property type="term" value="P:protein targeting to vacuole"/>
    <property type="evidence" value="ECO:0007669"/>
    <property type="project" value="TreeGrafter"/>
</dbReference>
<dbReference type="InterPro" id="IPR055231">
    <property type="entry name" value="2AA_helical"/>
</dbReference>
<dbReference type="GO" id="GO:0071561">
    <property type="term" value="C:nucleus-vacuole junction"/>
    <property type="evidence" value="ECO:0007669"/>
    <property type="project" value="TreeGrafter"/>
</dbReference>
<organism evidence="5">
    <name type="scientific">Amphimedon queenslandica</name>
    <name type="common">Sponge</name>
    <dbReference type="NCBI Taxonomy" id="400682"/>
    <lineage>
        <taxon>Eukaryota</taxon>
        <taxon>Metazoa</taxon>
        <taxon>Porifera</taxon>
        <taxon>Demospongiae</taxon>
        <taxon>Heteroscleromorpha</taxon>
        <taxon>Haplosclerida</taxon>
        <taxon>Niphatidae</taxon>
        <taxon>Amphimedon</taxon>
    </lineage>
</organism>
<dbReference type="GO" id="GO:0004674">
    <property type="term" value="F:protein serine/threonine kinase activity"/>
    <property type="evidence" value="ECO:0007669"/>
    <property type="project" value="InterPro"/>
</dbReference>
<accession>A0A1X7T1I8</accession>
<dbReference type="InParanoid" id="A0A1X7T1I8"/>
<dbReference type="PANTHER" id="PTHR17583">
    <property type="entry name" value="PHOSPHOINOSITIDE 3-KINASE REGULATORY SUBUNIT 4"/>
    <property type="match status" value="1"/>
</dbReference>
<evidence type="ECO:0000256" key="3">
    <source>
        <dbReference type="SAM" id="MobiDB-lite"/>
    </source>
</evidence>
<dbReference type="PROSITE" id="PS50294">
    <property type="entry name" value="WD_REPEATS_REGION"/>
    <property type="match status" value="1"/>
</dbReference>
<dbReference type="GO" id="GO:0045324">
    <property type="term" value="P:late endosome to vacuole transport"/>
    <property type="evidence" value="ECO:0007669"/>
    <property type="project" value="InterPro"/>
</dbReference>
<name>A0A1X7T1I8_AMPQE</name>
<keyword evidence="2" id="KW-0853">WD repeat</keyword>
<feature type="compositionally biased region" description="Gly residues" evidence="3">
    <location>
        <begin position="186"/>
        <end position="197"/>
    </location>
</feature>
<dbReference type="EnsemblMetazoa" id="Aqu2.1.08294_001">
    <property type="protein sequence ID" value="Aqu2.1.08294_001"/>
    <property type="gene ID" value="Aqu2.1.08294"/>
</dbReference>
<evidence type="ECO:0000256" key="1">
    <source>
        <dbReference type="ARBA" id="ARBA00022737"/>
    </source>
</evidence>
<reference evidence="5" key="1">
    <citation type="submission" date="2017-05" db="UniProtKB">
        <authorList>
            <consortium name="EnsemblMetazoa"/>
        </authorList>
    </citation>
    <scope>IDENTIFICATION</scope>
</reference>
<dbReference type="GO" id="GO:0034271">
    <property type="term" value="C:phosphatidylinositol 3-kinase complex, class III, type I"/>
    <property type="evidence" value="ECO:0007669"/>
    <property type="project" value="TreeGrafter"/>
</dbReference>